<dbReference type="RefSeq" id="WP_055061192.1">
    <property type="nucleotide sequence ID" value="NZ_CVRQ01000010.1"/>
</dbReference>
<dbReference type="SUPFAM" id="SSF52172">
    <property type="entry name" value="CheY-like"/>
    <property type="match status" value="1"/>
</dbReference>
<evidence type="ECO:0000259" key="11">
    <source>
        <dbReference type="PROSITE" id="PS51755"/>
    </source>
</evidence>
<dbReference type="GO" id="GO:0000156">
    <property type="term" value="F:phosphorelay response regulator activity"/>
    <property type="evidence" value="ECO:0007669"/>
    <property type="project" value="TreeGrafter"/>
</dbReference>
<feature type="DNA-binding region" description="OmpR/PhoB-type" evidence="9">
    <location>
        <begin position="122"/>
        <end position="217"/>
    </location>
</feature>
<proteinExistence type="predicted"/>
<dbReference type="SMART" id="SM00448">
    <property type="entry name" value="REC"/>
    <property type="match status" value="1"/>
</dbReference>
<dbReference type="GO" id="GO:0006355">
    <property type="term" value="P:regulation of DNA-templated transcription"/>
    <property type="evidence" value="ECO:0007669"/>
    <property type="project" value="InterPro"/>
</dbReference>
<name>A0A0M6WDM5_9FIRM</name>
<dbReference type="InterPro" id="IPR036388">
    <property type="entry name" value="WH-like_DNA-bd_sf"/>
</dbReference>
<dbReference type="PANTHER" id="PTHR48111">
    <property type="entry name" value="REGULATOR OF RPOS"/>
    <property type="match status" value="1"/>
</dbReference>
<dbReference type="Proteomes" id="UP000049472">
    <property type="component" value="Unassembled WGS sequence"/>
</dbReference>
<keyword evidence="4" id="KW-0805">Transcription regulation</keyword>
<dbReference type="PROSITE" id="PS51755">
    <property type="entry name" value="OMPR_PHOB"/>
    <property type="match status" value="1"/>
</dbReference>
<comment type="function">
    <text evidence="7">May play the central regulatory role in sporulation. It may be an element of the effector pathway responsible for the activation of sporulation genes in response to nutritional stress. Spo0A may act in concert with spo0H (a sigma factor) to control the expression of some genes that are critical to the sporulation process.</text>
</comment>
<dbReference type="PANTHER" id="PTHR48111:SF1">
    <property type="entry name" value="TWO-COMPONENT RESPONSE REGULATOR ORR33"/>
    <property type="match status" value="1"/>
</dbReference>
<feature type="domain" description="Response regulatory" evidence="10">
    <location>
        <begin position="3"/>
        <end position="115"/>
    </location>
</feature>
<dbReference type="CDD" id="cd00383">
    <property type="entry name" value="trans_reg_C"/>
    <property type="match status" value="1"/>
</dbReference>
<sequence>MIEILIVEDEKPISDLIRLNLMKAGYSCTCAFDGMEAADILEERNFDLIILDVMLPKLNGFELMEYIKPLGIPVIFLTAKATLDDRLRGLTSGAEDYMVKPFEIVELLARVNIVLRRYNKMEQQLTLKDIAIDTKNQNVSKAGKHIELTPKEFELLELLMRNKNITLFREKIYEEIWGSEYSVESRTLDLHIQRLRKKLDIGDCLKTVFKAGYRLEEQKTKDH</sequence>
<keyword evidence="2 8" id="KW-0597">Phosphoprotein</keyword>
<dbReference type="InterPro" id="IPR001789">
    <property type="entry name" value="Sig_transdc_resp-reg_receiver"/>
</dbReference>
<evidence type="ECO:0000259" key="10">
    <source>
        <dbReference type="PROSITE" id="PS50110"/>
    </source>
</evidence>
<dbReference type="InterPro" id="IPR011006">
    <property type="entry name" value="CheY-like_superfamily"/>
</dbReference>
<reference evidence="12" key="1">
    <citation type="submission" date="2015-05" db="EMBL/GenBank/DDBJ databases">
        <authorList>
            <person name="Wang D.B."/>
            <person name="Wang M."/>
        </authorList>
    </citation>
    <scope>NUCLEOTIDE SEQUENCE [LARGE SCALE GENOMIC DNA]</scope>
    <source>
        <strain evidence="12">T1-815</strain>
    </source>
</reference>
<dbReference type="Gene3D" id="3.40.50.2300">
    <property type="match status" value="1"/>
</dbReference>
<gene>
    <name evidence="13" type="primary">walR_1</name>
    <name evidence="13" type="ORF">ERS852497_01875</name>
    <name evidence="14" type="ORF">G4312_02970</name>
    <name evidence="12" type="ORF">T1815_07731</name>
</gene>
<feature type="domain" description="OmpR/PhoB-type" evidence="11">
    <location>
        <begin position="122"/>
        <end position="217"/>
    </location>
</feature>
<dbReference type="GO" id="GO:0005829">
    <property type="term" value="C:cytosol"/>
    <property type="evidence" value="ECO:0007669"/>
    <property type="project" value="TreeGrafter"/>
</dbReference>
<evidence type="ECO:0000313" key="12">
    <source>
        <dbReference type="EMBL" id="CRL34205.1"/>
    </source>
</evidence>
<reference evidence="15" key="2">
    <citation type="submission" date="2015-05" db="EMBL/GenBank/DDBJ databases">
        <authorList>
            <consortium name="Pathogen Informatics"/>
        </authorList>
    </citation>
    <scope>NUCLEOTIDE SEQUENCE [LARGE SCALE GENOMIC DNA]</scope>
    <source>
        <strain evidence="13 16">2789STDY5834884</strain>
        <strain evidence="15">T1-815</strain>
    </source>
</reference>
<dbReference type="PROSITE" id="PS50110">
    <property type="entry name" value="RESPONSE_REGULATORY"/>
    <property type="match status" value="1"/>
</dbReference>
<dbReference type="GO" id="GO:0000976">
    <property type="term" value="F:transcription cis-regulatory region binding"/>
    <property type="evidence" value="ECO:0007669"/>
    <property type="project" value="TreeGrafter"/>
</dbReference>
<keyword evidence="3" id="KW-0902">Two-component regulatory system</keyword>
<keyword evidence="15" id="KW-1185">Reference proteome</keyword>
<evidence type="ECO:0000256" key="5">
    <source>
        <dbReference type="ARBA" id="ARBA00023125"/>
    </source>
</evidence>
<dbReference type="Gene3D" id="6.10.250.690">
    <property type="match status" value="1"/>
</dbReference>
<dbReference type="AlphaFoldDB" id="A0A0M6WDM5"/>
<evidence type="ECO:0000256" key="2">
    <source>
        <dbReference type="ARBA" id="ARBA00022553"/>
    </source>
</evidence>
<dbReference type="CDD" id="cd17574">
    <property type="entry name" value="REC_OmpR"/>
    <property type="match status" value="1"/>
</dbReference>
<dbReference type="InterPro" id="IPR039420">
    <property type="entry name" value="WalR-like"/>
</dbReference>
<reference evidence="14" key="4">
    <citation type="submission" date="2020-02" db="EMBL/GenBank/DDBJ databases">
        <authorList>
            <person name="Littmann E."/>
            <person name="Sorbara M."/>
        </authorList>
    </citation>
    <scope>NUCLEOTIDE SEQUENCE</scope>
    <source>
        <strain evidence="14">MSK.16.45</strain>
    </source>
</reference>
<dbReference type="InterPro" id="IPR001867">
    <property type="entry name" value="OmpR/PhoB-type_DNA-bd"/>
</dbReference>
<evidence type="ECO:0000256" key="1">
    <source>
        <dbReference type="ARBA" id="ARBA00018672"/>
    </source>
</evidence>
<evidence type="ECO:0000256" key="8">
    <source>
        <dbReference type="PROSITE-ProRule" id="PRU00169"/>
    </source>
</evidence>
<feature type="modified residue" description="4-aspartylphosphate" evidence="8">
    <location>
        <position position="52"/>
    </location>
</feature>
<accession>A0A0M6WDM5</accession>
<evidence type="ECO:0000256" key="7">
    <source>
        <dbReference type="ARBA" id="ARBA00024867"/>
    </source>
</evidence>
<reference evidence="14" key="3">
    <citation type="journal article" date="2020" name="Cell Host Microbe">
        <title>Functional and Genomic Variation between Human-Derived Isolates of Lachnospiraceae Reveals Inter- and Intra-Species Diversity.</title>
        <authorList>
            <person name="Sorbara M.T."/>
            <person name="Littmann E.R."/>
            <person name="Fontana E."/>
            <person name="Moody T.U."/>
            <person name="Kohout C.E."/>
            <person name="Gjonbalaj M."/>
            <person name="Eaton V."/>
            <person name="Seok R."/>
            <person name="Leiner I.M."/>
            <person name="Pamer E.G."/>
        </authorList>
    </citation>
    <scope>NUCLEOTIDE SEQUENCE</scope>
    <source>
        <strain evidence="14">MSK.16.45</strain>
    </source>
</reference>
<dbReference type="SMART" id="SM00862">
    <property type="entry name" value="Trans_reg_C"/>
    <property type="match status" value="1"/>
</dbReference>
<dbReference type="Gene3D" id="1.10.10.10">
    <property type="entry name" value="Winged helix-like DNA-binding domain superfamily/Winged helix DNA-binding domain"/>
    <property type="match status" value="1"/>
</dbReference>
<evidence type="ECO:0000256" key="6">
    <source>
        <dbReference type="ARBA" id="ARBA00023163"/>
    </source>
</evidence>
<protein>
    <recommendedName>
        <fullName evidence="1">Stage 0 sporulation protein A homolog</fullName>
    </recommendedName>
</protein>
<dbReference type="Proteomes" id="UP000095602">
    <property type="component" value="Unassembled WGS sequence"/>
</dbReference>
<evidence type="ECO:0000313" key="14">
    <source>
        <dbReference type="EMBL" id="NSC76256.1"/>
    </source>
</evidence>
<dbReference type="EMBL" id="CZAJ01000017">
    <property type="protein sequence ID" value="CUP10089.1"/>
    <property type="molecule type" value="Genomic_DNA"/>
</dbReference>
<dbReference type="Proteomes" id="UP001193756">
    <property type="component" value="Unassembled WGS sequence"/>
</dbReference>
<evidence type="ECO:0000313" key="15">
    <source>
        <dbReference type="Proteomes" id="UP000049472"/>
    </source>
</evidence>
<dbReference type="Pfam" id="PF00486">
    <property type="entry name" value="Trans_reg_C"/>
    <property type="match status" value="1"/>
</dbReference>
<evidence type="ECO:0000256" key="9">
    <source>
        <dbReference type="PROSITE-ProRule" id="PRU01091"/>
    </source>
</evidence>
<dbReference type="EMBL" id="JAAIMP010000003">
    <property type="protein sequence ID" value="NSC76256.1"/>
    <property type="molecule type" value="Genomic_DNA"/>
</dbReference>
<dbReference type="GO" id="GO:0032993">
    <property type="term" value="C:protein-DNA complex"/>
    <property type="evidence" value="ECO:0007669"/>
    <property type="project" value="TreeGrafter"/>
</dbReference>
<evidence type="ECO:0000256" key="3">
    <source>
        <dbReference type="ARBA" id="ARBA00023012"/>
    </source>
</evidence>
<keyword evidence="5 9" id="KW-0238">DNA-binding</keyword>
<evidence type="ECO:0000256" key="4">
    <source>
        <dbReference type="ARBA" id="ARBA00023015"/>
    </source>
</evidence>
<evidence type="ECO:0000313" key="13">
    <source>
        <dbReference type="EMBL" id="CUP10089.1"/>
    </source>
</evidence>
<dbReference type="Pfam" id="PF00072">
    <property type="entry name" value="Response_reg"/>
    <property type="match status" value="1"/>
</dbReference>
<keyword evidence="6" id="KW-0804">Transcription</keyword>
<dbReference type="EMBL" id="CVRQ01000010">
    <property type="protein sequence ID" value="CRL34205.1"/>
    <property type="molecule type" value="Genomic_DNA"/>
</dbReference>
<evidence type="ECO:0000313" key="16">
    <source>
        <dbReference type="Proteomes" id="UP000095602"/>
    </source>
</evidence>
<organism evidence="12 15">
    <name type="scientific">Agathobacter rectalis</name>
    <dbReference type="NCBI Taxonomy" id="39491"/>
    <lineage>
        <taxon>Bacteria</taxon>
        <taxon>Bacillati</taxon>
        <taxon>Bacillota</taxon>
        <taxon>Clostridia</taxon>
        <taxon>Lachnospirales</taxon>
        <taxon>Lachnospiraceae</taxon>
        <taxon>Agathobacter</taxon>
    </lineage>
</organism>